<reference evidence="6" key="1">
    <citation type="submission" date="2021-01" db="EMBL/GenBank/DDBJ databases">
        <authorList>
            <person name="Corre E."/>
            <person name="Pelletier E."/>
            <person name="Niang G."/>
            <person name="Scheremetjew M."/>
            <person name="Finn R."/>
            <person name="Kale V."/>
            <person name="Holt S."/>
            <person name="Cochrane G."/>
            <person name="Meng A."/>
            <person name="Brown T."/>
            <person name="Cohen L."/>
        </authorList>
    </citation>
    <scope>NUCLEOTIDE SEQUENCE</scope>
    <source>
        <strain evidence="6">CCMP3105</strain>
    </source>
</reference>
<dbReference type="Gene3D" id="2.60.40.1110">
    <property type="match status" value="1"/>
</dbReference>
<dbReference type="InterPro" id="IPR011839">
    <property type="entry name" value="Pullul_strch"/>
</dbReference>
<dbReference type="GO" id="GO:0005975">
    <property type="term" value="P:carbohydrate metabolic process"/>
    <property type="evidence" value="ECO:0007669"/>
    <property type="project" value="InterPro"/>
</dbReference>
<dbReference type="InterPro" id="IPR017853">
    <property type="entry name" value="GH"/>
</dbReference>
<dbReference type="SUPFAM" id="SSF51011">
    <property type="entry name" value="Glycosyl hydrolase domain"/>
    <property type="match status" value="1"/>
</dbReference>
<evidence type="ECO:0000256" key="1">
    <source>
        <dbReference type="ARBA" id="ARBA00008061"/>
    </source>
</evidence>
<dbReference type="GO" id="GO:0051060">
    <property type="term" value="F:pullulanase activity"/>
    <property type="evidence" value="ECO:0007669"/>
    <property type="project" value="InterPro"/>
</dbReference>
<dbReference type="Pfam" id="PF11852">
    <property type="entry name" value="Pullul_strch_C"/>
    <property type="match status" value="1"/>
</dbReference>
<evidence type="ECO:0000259" key="3">
    <source>
        <dbReference type="Pfam" id="PF02922"/>
    </source>
</evidence>
<evidence type="ECO:0000313" key="6">
    <source>
        <dbReference type="EMBL" id="CAE4653616.1"/>
    </source>
</evidence>
<dbReference type="InterPro" id="IPR013780">
    <property type="entry name" value="Glyco_hydro_b"/>
</dbReference>
<dbReference type="PANTHER" id="PTHR43002">
    <property type="entry name" value="GLYCOGEN DEBRANCHING ENZYME"/>
    <property type="match status" value="1"/>
</dbReference>
<dbReference type="Gene3D" id="3.20.20.80">
    <property type="entry name" value="Glycosidases"/>
    <property type="match status" value="1"/>
</dbReference>
<dbReference type="Gene3D" id="2.60.40.1180">
    <property type="entry name" value="Golgi alpha-mannosidase II"/>
    <property type="match status" value="1"/>
</dbReference>
<organism evidence="6">
    <name type="scientific">Alexandrium monilatum</name>
    <dbReference type="NCBI Taxonomy" id="311494"/>
    <lineage>
        <taxon>Eukaryota</taxon>
        <taxon>Sar</taxon>
        <taxon>Alveolata</taxon>
        <taxon>Dinophyceae</taxon>
        <taxon>Gonyaulacales</taxon>
        <taxon>Pyrocystaceae</taxon>
        <taxon>Alexandrium</taxon>
    </lineage>
</organism>
<evidence type="ECO:0000259" key="5">
    <source>
        <dbReference type="Pfam" id="PF17967"/>
    </source>
</evidence>
<accession>A0A7S4SR55</accession>
<dbReference type="Pfam" id="PF02922">
    <property type="entry name" value="CBM_48"/>
    <property type="match status" value="1"/>
</dbReference>
<name>A0A7S4SR55_9DINO</name>
<gene>
    <name evidence="6" type="ORF">AMON00008_LOCUS54899</name>
</gene>
<dbReference type="InterPro" id="IPR004193">
    <property type="entry name" value="Glyco_hydro_13_N"/>
</dbReference>
<dbReference type="CDD" id="cd11341">
    <property type="entry name" value="AmyAc_Pullulanase_LD-like"/>
    <property type="match status" value="1"/>
</dbReference>
<comment type="similarity">
    <text evidence="1">Belongs to the glycosyl hydrolase 13 family.</text>
</comment>
<protein>
    <recommendedName>
        <fullName evidence="7">Pullulanase</fullName>
    </recommendedName>
</protein>
<dbReference type="InterPro" id="IPR014756">
    <property type="entry name" value="Ig_E-set"/>
</dbReference>
<feature type="domain" description="Pullulanase N2" evidence="5">
    <location>
        <begin position="161"/>
        <end position="280"/>
    </location>
</feature>
<dbReference type="GO" id="GO:0030246">
    <property type="term" value="F:carbohydrate binding"/>
    <property type="evidence" value="ECO:0007669"/>
    <property type="project" value="InterPro"/>
</dbReference>
<evidence type="ECO:0000256" key="2">
    <source>
        <dbReference type="SAM" id="MobiDB-lite"/>
    </source>
</evidence>
<proteinExistence type="inferred from homology"/>
<feature type="domain" description="Alpha-1,6-glucosidases pullulanase-type C-terminal" evidence="4">
    <location>
        <begin position="887"/>
        <end position="1061"/>
    </location>
</feature>
<dbReference type="EMBL" id="HBNR01077176">
    <property type="protein sequence ID" value="CAE4653616.1"/>
    <property type="molecule type" value="Transcribed_RNA"/>
</dbReference>
<feature type="region of interest" description="Disordered" evidence="2">
    <location>
        <begin position="1"/>
        <end position="25"/>
    </location>
</feature>
<dbReference type="Gene3D" id="2.60.40.10">
    <property type="entry name" value="Immunoglobulins"/>
    <property type="match status" value="1"/>
</dbReference>
<sequence>MGSLSSKSLEDAQEPAPSAALPAEAAPAARPAAEAAAPAECLWVHVRLGGCDRDGFGLHVWGPSASVGTRWDAPLAPSGEDWYGLHFHVPLAASASAGGPGPALGLLLHRGEDKRACLEVPESPGVPSAGEAIWFGHGEGFARTEPSPTEVPAGDLGGLGARAHWLTREHIAWRAAAGAPAGSRFFLHASAAGALEDGGAAGIRNGDADVSPLELSRAEPGLTPKLAELHPYLQGCSLLGLPAGVDARRLCRYHLAVSMQASSGEMLDCTGVQIGALLDELFAYEGPLGCYPTDADLAAGGVSLALWAPTAWKVSVTLFDGPRSPVSECLPMERRGGPEDDGVWRLSGPAAWWGRYYTYRVEAYHPAAGRVASMETPDPYSRMCAADSARTLALHLPTLLEAVPGGDPASWRARPRPPLAHRAAAAVYEIHVRDFSASDPSVPSELKGKYLAFELEGTHGDRHLRRLAAAGVTHVQLLPSFDFGSVPERAEERVEQAVPEGEAQDSEAPQAAAMAAADTDAFNWGYDPVLYDVPEGSYATDPDGPARVLEHRRMVEALHAKGLRVVLDVVYNHTHASGPDSSQSVLDKCVPGYYHRRSESGAYENSTCMNNTAAERAMMERLVVDSVLHWATEYRVDGFRFDLMGHLPLKCMQRCREALDALSVEEHGVDGPRLLMYGEGWEFGEVAGGQRGTVSVQRELGGSGIGAFNDRVRDATLGGTPFTDPRVQGFATGLAMRPWPEDAGVDQGTSEAQTRDLLVAMDKIRVALAASLKHYCLPEDCEGNADVAGSEVHGGGVAYASAPVEALNYVSAHDNETLYDNTVWKMSPSLFSPQERMRANWLCTSVIALSHGVPFFHAGDELLRSKSLDRDSYNSGDWFNVLDFTGQRSAFGVGLPPKPKNGEKWGLMRPLLRDPTLRPTPEMVGASAAKFCELLRVRASTPLVGLTEAADVLEKVSFPACGREQVSGAIVMQTRNGPAAGASGGAAGLLCPHLARVVVVLSGRLDETRLPAPPSTSEAGLPLRLHPLQAASEDAPTRSARFDAEAGELVVPPQAAVVFIEPLPGHEDWRGDP</sequence>
<dbReference type="InterPro" id="IPR024561">
    <property type="entry name" value="Pullul_strch_C"/>
</dbReference>
<evidence type="ECO:0008006" key="7">
    <source>
        <dbReference type="Google" id="ProtNLM"/>
    </source>
</evidence>
<dbReference type="AlphaFoldDB" id="A0A7S4SR55"/>
<dbReference type="InterPro" id="IPR040671">
    <property type="entry name" value="Pullulanase_N2"/>
</dbReference>
<dbReference type="CDD" id="cd02860">
    <property type="entry name" value="E_set_Pullulanase"/>
    <property type="match status" value="1"/>
</dbReference>
<dbReference type="InterPro" id="IPR013783">
    <property type="entry name" value="Ig-like_fold"/>
</dbReference>
<dbReference type="NCBIfam" id="TIGR02103">
    <property type="entry name" value="pullul_strch"/>
    <property type="match status" value="1"/>
</dbReference>
<feature type="compositionally biased region" description="Low complexity" evidence="2">
    <location>
        <begin position="14"/>
        <end position="25"/>
    </location>
</feature>
<dbReference type="SUPFAM" id="SSF49452">
    <property type="entry name" value="Starch-binding domain-like"/>
    <property type="match status" value="1"/>
</dbReference>
<feature type="domain" description="Glycoside hydrolase family 13 N-terminal" evidence="3">
    <location>
        <begin position="287"/>
        <end position="381"/>
    </location>
</feature>
<dbReference type="SUPFAM" id="SSF51445">
    <property type="entry name" value="(Trans)glycosidases"/>
    <property type="match status" value="1"/>
</dbReference>
<dbReference type="SUPFAM" id="SSF81296">
    <property type="entry name" value="E set domains"/>
    <property type="match status" value="2"/>
</dbReference>
<dbReference type="InterPro" id="IPR013784">
    <property type="entry name" value="Carb-bd-like_fold"/>
</dbReference>
<dbReference type="Pfam" id="PF17967">
    <property type="entry name" value="Pullulanase_N2"/>
    <property type="match status" value="1"/>
</dbReference>
<evidence type="ECO:0000259" key="4">
    <source>
        <dbReference type="Pfam" id="PF11852"/>
    </source>
</evidence>
<dbReference type="Gene3D" id="2.60.40.1130">
    <property type="entry name" value="Rab geranylgeranyltransferase alpha-subunit, insert domain"/>
    <property type="match status" value="1"/>
</dbReference>